<dbReference type="EMBL" id="CM042011">
    <property type="protein sequence ID" value="KAI3765304.1"/>
    <property type="molecule type" value="Genomic_DNA"/>
</dbReference>
<reference evidence="2" key="1">
    <citation type="journal article" date="2022" name="Mol. Ecol. Resour.">
        <title>The genomes of chicory, endive, great burdock and yacon provide insights into Asteraceae palaeo-polyploidization history and plant inulin production.</title>
        <authorList>
            <person name="Fan W."/>
            <person name="Wang S."/>
            <person name="Wang H."/>
            <person name="Wang A."/>
            <person name="Jiang F."/>
            <person name="Liu H."/>
            <person name="Zhao H."/>
            <person name="Xu D."/>
            <person name="Zhang Y."/>
        </authorList>
    </citation>
    <scope>NUCLEOTIDE SEQUENCE [LARGE SCALE GENOMIC DNA]</scope>
    <source>
        <strain evidence="2">cv. Punajuju</strain>
    </source>
</reference>
<protein>
    <submittedName>
        <fullName evidence="1">Uncharacterized protein</fullName>
    </submittedName>
</protein>
<name>A0ACB9F2J0_CICIN</name>
<organism evidence="1 2">
    <name type="scientific">Cichorium intybus</name>
    <name type="common">Chicory</name>
    <dbReference type="NCBI Taxonomy" id="13427"/>
    <lineage>
        <taxon>Eukaryota</taxon>
        <taxon>Viridiplantae</taxon>
        <taxon>Streptophyta</taxon>
        <taxon>Embryophyta</taxon>
        <taxon>Tracheophyta</taxon>
        <taxon>Spermatophyta</taxon>
        <taxon>Magnoliopsida</taxon>
        <taxon>eudicotyledons</taxon>
        <taxon>Gunneridae</taxon>
        <taxon>Pentapetalae</taxon>
        <taxon>asterids</taxon>
        <taxon>campanulids</taxon>
        <taxon>Asterales</taxon>
        <taxon>Asteraceae</taxon>
        <taxon>Cichorioideae</taxon>
        <taxon>Cichorieae</taxon>
        <taxon>Cichoriinae</taxon>
        <taxon>Cichorium</taxon>
    </lineage>
</organism>
<evidence type="ECO:0000313" key="2">
    <source>
        <dbReference type="Proteomes" id="UP001055811"/>
    </source>
</evidence>
<accession>A0ACB9F2J0</accession>
<comment type="caution">
    <text evidence="1">The sequence shown here is derived from an EMBL/GenBank/DDBJ whole genome shotgun (WGS) entry which is preliminary data.</text>
</comment>
<proteinExistence type="predicted"/>
<reference evidence="1 2" key="2">
    <citation type="journal article" date="2022" name="Mol. Ecol. Resour.">
        <title>The genomes of chicory, endive, great burdock and yacon provide insights into Asteraceae paleo-polyploidization history and plant inulin production.</title>
        <authorList>
            <person name="Fan W."/>
            <person name="Wang S."/>
            <person name="Wang H."/>
            <person name="Wang A."/>
            <person name="Jiang F."/>
            <person name="Liu H."/>
            <person name="Zhao H."/>
            <person name="Xu D."/>
            <person name="Zhang Y."/>
        </authorList>
    </citation>
    <scope>NUCLEOTIDE SEQUENCE [LARGE SCALE GENOMIC DNA]</scope>
    <source>
        <strain evidence="2">cv. Punajuju</strain>
        <tissue evidence="1">Leaves</tissue>
    </source>
</reference>
<evidence type="ECO:0000313" key="1">
    <source>
        <dbReference type="EMBL" id="KAI3765304.1"/>
    </source>
</evidence>
<gene>
    <name evidence="1" type="ORF">L2E82_15334</name>
</gene>
<dbReference type="Proteomes" id="UP001055811">
    <property type="component" value="Linkage Group LG03"/>
</dbReference>
<sequence length="72" mass="8294">MTGMRCVIRGLHNASKYVTEMGRSGDQHDAKVKFSAMRATRSHVPFHLEFPYKTENVVLLDGRRYPPFRSNP</sequence>
<keyword evidence="2" id="KW-1185">Reference proteome</keyword>